<gene>
    <name evidence="8" type="ORF">N5A56_015320</name>
</gene>
<dbReference type="RefSeq" id="WP_265726567.1">
    <property type="nucleotide sequence ID" value="NZ_JAOSLC020000003.1"/>
</dbReference>
<evidence type="ECO:0000256" key="6">
    <source>
        <dbReference type="SAM" id="Phobius"/>
    </source>
</evidence>
<evidence type="ECO:0000259" key="7">
    <source>
        <dbReference type="SMART" id="SM00563"/>
    </source>
</evidence>
<dbReference type="Proteomes" id="UP001151478">
    <property type="component" value="Unassembled WGS sequence"/>
</dbReference>
<keyword evidence="5 8" id="KW-0012">Acyltransferase</keyword>
<evidence type="ECO:0000256" key="2">
    <source>
        <dbReference type="ARBA" id="ARBA00022516"/>
    </source>
</evidence>
<dbReference type="Pfam" id="PF01553">
    <property type="entry name" value="Acyltransferase"/>
    <property type="match status" value="1"/>
</dbReference>
<keyword evidence="2" id="KW-0444">Lipid biosynthesis</keyword>
<feature type="domain" description="Phospholipid/glycerol acyltransferase" evidence="7">
    <location>
        <begin position="75"/>
        <end position="194"/>
    </location>
</feature>
<proteinExistence type="predicted"/>
<accession>A0ABT5SC61</accession>
<dbReference type="SUPFAM" id="SSF69593">
    <property type="entry name" value="Glycerol-3-phosphate (1)-acyltransferase"/>
    <property type="match status" value="1"/>
</dbReference>
<protein>
    <submittedName>
        <fullName evidence="8">Lysophospholipid acyltransferase family protein</fullName>
    </submittedName>
</protein>
<keyword evidence="6" id="KW-1133">Transmembrane helix</keyword>
<evidence type="ECO:0000256" key="3">
    <source>
        <dbReference type="ARBA" id="ARBA00022679"/>
    </source>
</evidence>
<keyword evidence="6" id="KW-0812">Transmembrane</keyword>
<evidence type="ECO:0000313" key="9">
    <source>
        <dbReference type="Proteomes" id="UP001151478"/>
    </source>
</evidence>
<evidence type="ECO:0000256" key="4">
    <source>
        <dbReference type="ARBA" id="ARBA00023098"/>
    </source>
</evidence>
<dbReference type="PANTHER" id="PTHR10434:SF64">
    <property type="entry name" value="1-ACYL-SN-GLYCEROL-3-PHOSPHATE ACYLTRANSFERASE-RELATED"/>
    <property type="match status" value="1"/>
</dbReference>
<dbReference type="CDD" id="cd07989">
    <property type="entry name" value="LPLAT_AGPAT-like"/>
    <property type="match status" value="1"/>
</dbReference>
<comment type="caution">
    <text evidence="8">The sequence shown here is derived from an EMBL/GenBank/DDBJ whole genome shotgun (WGS) entry which is preliminary data.</text>
</comment>
<dbReference type="GO" id="GO:0016746">
    <property type="term" value="F:acyltransferase activity"/>
    <property type="evidence" value="ECO:0007669"/>
    <property type="project" value="UniProtKB-KW"/>
</dbReference>
<keyword evidence="9" id="KW-1185">Reference proteome</keyword>
<keyword evidence="6" id="KW-0472">Membrane</keyword>
<dbReference type="PANTHER" id="PTHR10434">
    <property type="entry name" value="1-ACYL-SN-GLYCEROL-3-PHOSPHATE ACYLTRANSFERASE"/>
    <property type="match status" value="1"/>
</dbReference>
<evidence type="ECO:0000256" key="1">
    <source>
        <dbReference type="ARBA" id="ARBA00005189"/>
    </source>
</evidence>
<reference evidence="8" key="1">
    <citation type="submission" date="2023-02" db="EMBL/GenBank/DDBJ databases">
        <title>Polaribacter ponticola sp. nov., isolated from seawater.</title>
        <authorList>
            <person name="Baek J.H."/>
            <person name="Kim J.M."/>
            <person name="Choi D.G."/>
            <person name="Jeon C.O."/>
        </authorList>
    </citation>
    <scope>NUCLEOTIDE SEQUENCE</scope>
    <source>
        <strain evidence="8">MSW5</strain>
    </source>
</reference>
<dbReference type="InterPro" id="IPR002123">
    <property type="entry name" value="Plipid/glycerol_acylTrfase"/>
</dbReference>
<name>A0ABT5SC61_9FLAO</name>
<organism evidence="8 9">
    <name type="scientific">Polaribacter ponticola</name>
    <dbReference type="NCBI Taxonomy" id="2978475"/>
    <lineage>
        <taxon>Bacteria</taxon>
        <taxon>Pseudomonadati</taxon>
        <taxon>Bacteroidota</taxon>
        <taxon>Flavobacteriia</taxon>
        <taxon>Flavobacteriales</taxon>
        <taxon>Flavobacteriaceae</taxon>
    </lineage>
</organism>
<evidence type="ECO:0000313" key="8">
    <source>
        <dbReference type="EMBL" id="MDD7915701.1"/>
    </source>
</evidence>
<evidence type="ECO:0000256" key="5">
    <source>
        <dbReference type="ARBA" id="ARBA00023315"/>
    </source>
</evidence>
<sequence length="242" mass="27627">MKIISFIFSSIFAIVFFSLLLIFHPIQWIGLKIFGYKGHKFVVDYMNWFLTKSLITLGINVSVENKQKIPENTTIIFVSNHQGMFDIPPIIWAFRKYHPKFVSKIELGKGIPSISFNLRNGGAALIDRKDPKQAISTLAKFAKNINKNKWSAVIFPEGTRSRNGKPKNFAPNGLKVLSKYNKEGYVVPLTINNSWKVFKYGKFPLGIFSPIKITTHQPIKIDSLPFDELLAKTEKVIKDHIK</sequence>
<feature type="transmembrane region" description="Helical" evidence="6">
    <location>
        <begin position="6"/>
        <end position="31"/>
    </location>
</feature>
<keyword evidence="4" id="KW-0443">Lipid metabolism</keyword>
<keyword evidence="3" id="KW-0808">Transferase</keyword>
<dbReference type="EMBL" id="JAOSLC020000003">
    <property type="protein sequence ID" value="MDD7915701.1"/>
    <property type="molecule type" value="Genomic_DNA"/>
</dbReference>
<comment type="pathway">
    <text evidence="1">Lipid metabolism.</text>
</comment>
<dbReference type="SMART" id="SM00563">
    <property type="entry name" value="PlsC"/>
    <property type="match status" value="1"/>
</dbReference>